<keyword evidence="1" id="KW-0479">Metal-binding</keyword>
<protein>
    <recommendedName>
        <fullName evidence="3">C2H2-type domain-containing protein</fullName>
    </recommendedName>
</protein>
<dbReference type="InterPro" id="IPR013087">
    <property type="entry name" value="Znf_C2H2_type"/>
</dbReference>
<dbReference type="EMBL" id="BEXD01003446">
    <property type="protein sequence ID" value="GBC01195.1"/>
    <property type="molecule type" value="Genomic_DNA"/>
</dbReference>
<keyword evidence="1" id="KW-0862">Zinc</keyword>
<dbReference type="PROSITE" id="PS00028">
    <property type="entry name" value="ZINC_FINGER_C2H2_1"/>
    <property type="match status" value="3"/>
</dbReference>
<dbReference type="Proteomes" id="UP000247702">
    <property type="component" value="Unassembled WGS sequence"/>
</dbReference>
<feature type="compositionally biased region" description="Polar residues" evidence="2">
    <location>
        <begin position="272"/>
        <end position="284"/>
    </location>
</feature>
<dbReference type="AlphaFoldDB" id="A0A2Z6RSH6"/>
<evidence type="ECO:0000313" key="4">
    <source>
        <dbReference type="EMBL" id="GBC01195.1"/>
    </source>
</evidence>
<accession>A0A2Z6RSH6</accession>
<feature type="region of interest" description="Disordered" evidence="2">
    <location>
        <begin position="219"/>
        <end position="284"/>
    </location>
</feature>
<evidence type="ECO:0000313" key="5">
    <source>
        <dbReference type="Proteomes" id="UP000247702"/>
    </source>
</evidence>
<dbReference type="PROSITE" id="PS50157">
    <property type="entry name" value="ZINC_FINGER_C2H2_2"/>
    <property type="match status" value="1"/>
</dbReference>
<evidence type="ECO:0000259" key="3">
    <source>
        <dbReference type="PROSITE" id="PS50157"/>
    </source>
</evidence>
<evidence type="ECO:0000256" key="2">
    <source>
        <dbReference type="SAM" id="MobiDB-lite"/>
    </source>
</evidence>
<feature type="compositionally biased region" description="Polar residues" evidence="2">
    <location>
        <begin position="250"/>
        <end position="265"/>
    </location>
</feature>
<dbReference type="SMART" id="SM00355">
    <property type="entry name" value="ZnF_C2H2"/>
    <property type="match status" value="3"/>
</dbReference>
<feature type="domain" description="C2H2-type" evidence="3">
    <location>
        <begin position="313"/>
        <end position="342"/>
    </location>
</feature>
<keyword evidence="5" id="KW-1185">Reference proteome</keyword>
<dbReference type="GO" id="GO:0008270">
    <property type="term" value="F:zinc ion binding"/>
    <property type="evidence" value="ECO:0007669"/>
    <property type="project" value="UniProtKB-KW"/>
</dbReference>
<sequence>MQYNHHHKDFIHVRNMNIGHPISYQLISSGWTGYHNLTRGQVNEFFIPSYFMVNTSPARDVLLIPNTLVLPPFVIPGHNHYCNVRGHFTSPRTYSLQPQPRLQPHENQVEQLSCEIKDASNNERERSESFITGGNPHLADLWREINSFDYEAFVESIEGNYHDKVSDNNTMNDVQQTQTTHLSSQEYKSIYKHENVSDEHIDVKLEIDDNTSFSITTEEFISPKIEQGTPSQRESQNPSISDTKSPDFFDSSQSLQGCVSSNGSNRKIIVPSPSTSPRFSPNSSPHLHSIKLDEYLYDVPQTYEAPFNSKYRYKCTVPSCSQRFKEYRTLISHLRIHHGLYGKNMLDHNKRTGKAMVQCAKCQHFFVSKWYLKKHRKFCHETVQQGEWIECEYCQKSYLTDCERKKHYANDHFDKIKELWEKQWN</sequence>
<organism evidence="4 5">
    <name type="scientific">Rhizophagus clarus</name>
    <dbReference type="NCBI Taxonomy" id="94130"/>
    <lineage>
        <taxon>Eukaryota</taxon>
        <taxon>Fungi</taxon>
        <taxon>Fungi incertae sedis</taxon>
        <taxon>Mucoromycota</taxon>
        <taxon>Glomeromycotina</taxon>
        <taxon>Glomeromycetes</taxon>
        <taxon>Glomerales</taxon>
        <taxon>Glomeraceae</taxon>
        <taxon>Rhizophagus</taxon>
    </lineage>
</organism>
<dbReference type="Gene3D" id="3.30.160.60">
    <property type="entry name" value="Classic Zinc Finger"/>
    <property type="match status" value="1"/>
</dbReference>
<feature type="compositionally biased region" description="Polar residues" evidence="2">
    <location>
        <begin position="228"/>
        <end position="243"/>
    </location>
</feature>
<reference evidence="4 5" key="1">
    <citation type="submission" date="2017-11" db="EMBL/GenBank/DDBJ databases">
        <title>The genome of Rhizophagus clarus HR1 reveals common genetic basis of auxotrophy among arbuscular mycorrhizal fungi.</title>
        <authorList>
            <person name="Kobayashi Y."/>
        </authorList>
    </citation>
    <scope>NUCLEOTIDE SEQUENCE [LARGE SCALE GENOMIC DNA]</scope>
    <source>
        <strain evidence="4 5">HR1</strain>
    </source>
</reference>
<keyword evidence="1" id="KW-0863">Zinc-finger</keyword>
<gene>
    <name evidence="4" type="ORF">RclHR1_00410022</name>
</gene>
<proteinExistence type="predicted"/>
<evidence type="ECO:0000256" key="1">
    <source>
        <dbReference type="PROSITE-ProRule" id="PRU00042"/>
    </source>
</evidence>
<comment type="caution">
    <text evidence="4">The sequence shown here is derived from an EMBL/GenBank/DDBJ whole genome shotgun (WGS) entry which is preliminary data.</text>
</comment>
<name>A0A2Z6RSH6_9GLOM</name>